<gene>
    <name evidence="3" type="ORF">J3998_13020</name>
</gene>
<feature type="signal peptide" evidence="2">
    <location>
        <begin position="1"/>
        <end position="20"/>
    </location>
</feature>
<feature type="compositionally biased region" description="Polar residues" evidence="1">
    <location>
        <begin position="258"/>
        <end position="281"/>
    </location>
</feature>
<name>A0ABS3Q7Z3_9GAMM</name>
<evidence type="ECO:0008006" key="5">
    <source>
        <dbReference type="Google" id="ProtNLM"/>
    </source>
</evidence>
<feature type="non-terminal residue" evidence="3">
    <location>
        <position position="281"/>
    </location>
</feature>
<sequence length="281" mass="28575">MKSKILLTALAAIPFLGLTACGGGGGSSEETPAAEAAFSGQVIDGYIKGMTCSADRDGDGVDDAFTTEPSDELGNFTIPGLPTPPNVAVTCVPGANGAEDMDNPGVPFTGILTAPAGYQKVTPISTLVNALLSTGKSLTEAEELAKSFLGLSTEQEFDRDYIASGDESVNTAAQAIHSLISDIDSDANYSELVEALAEVIVEKTEAGEEPNISDNGMSDDVGQKAEESNTETGDSNTETGGSTTEPADTTAPVITLIGSASITIEQGSTYSDSGATASDNK</sequence>
<protein>
    <recommendedName>
        <fullName evidence="5">Lipoprotein</fullName>
    </recommendedName>
</protein>
<evidence type="ECO:0000313" key="3">
    <source>
        <dbReference type="EMBL" id="MBO1928489.1"/>
    </source>
</evidence>
<reference evidence="3 4" key="1">
    <citation type="submission" date="2021-03" db="EMBL/GenBank/DDBJ databases">
        <title>Thiomicrorhabdus sp.nov.,novel sulfur-oxidizing bacteria isolated from coastal sediment.</title>
        <authorList>
            <person name="Liu X."/>
        </authorList>
    </citation>
    <scope>NUCLEOTIDE SEQUENCE [LARGE SCALE GENOMIC DNA]</scope>
    <source>
        <strain evidence="3 4">6S2-11</strain>
    </source>
</reference>
<accession>A0ABS3Q7Z3</accession>
<proteinExistence type="predicted"/>
<evidence type="ECO:0000313" key="4">
    <source>
        <dbReference type="Proteomes" id="UP000664835"/>
    </source>
</evidence>
<dbReference type="PROSITE" id="PS51257">
    <property type="entry name" value="PROKAR_LIPOPROTEIN"/>
    <property type="match status" value="1"/>
</dbReference>
<keyword evidence="2" id="KW-0732">Signal</keyword>
<evidence type="ECO:0000256" key="2">
    <source>
        <dbReference type="SAM" id="SignalP"/>
    </source>
</evidence>
<comment type="caution">
    <text evidence="3">The sequence shown here is derived from an EMBL/GenBank/DDBJ whole genome shotgun (WGS) entry which is preliminary data.</text>
</comment>
<dbReference type="RefSeq" id="WP_208151097.1">
    <property type="nucleotide sequence ID" value="NZ_JAGETV010000054.1"/>
</dbReference>
<dbReference type="EMBL" id="JAGETV010000054">
    <property type="protein sequence ID" value="MBO1928489.1"/>
    <property type="molecule type" value="Genomic_DNA"/>
</dbReference>
<dbReference type="Proteomes" id="UP000664835">
    <property type="component" value="Unassembled WGS sequence"/>
</dbReference>
<feature type="region of interest" description="Disordered" evidence="1">
    <location>
        <begin position="204"/>
        <end position="281"/>
    </location>
</feature>
<evidence type="ECO:0000256" key="1">
    <source>
        <dbReference type="SAM" id="MobiDB-lite"/>
    </source>
</evidence>
<keyword evidence="4" id="KW-1185">Reference proteome</keyword>
<organism evidence="3 4">
    <name type="scientific">Thiomicrorhabdus marina</name>
    <dbReference type="NCBI Taxonomy" id="2818442"/>
    <lineage>
        <taxon>Bacteria</taxon>
        <taxon>Pseudomonadati</taxon>
        <taxon>Pseudomonadota</taxon>
        <taxon>Gammaproteobacteria</taxon>
        <taxon>Thiotrichales</taxon>
        <taxon>Piscirickettsiaceae</taxon>
        <taxon>Thiomicrorhabdus</taxon>
    </lineage>
</organism>
<feature type="compositionally biased region" description="Polar residues" evidence="1">
    <location>
        <begin position="230"/>
        <end position="247"/>
    </location>
</feature>
<feature type="chain" id="PRO_5046936651" description="Lipoprotein" evidence="2">
    <location>
        <begin position="21"/>
        <end position="281"/>
    </location>
</feature>